<reference evidence="11" key="3">
    <citation type="submission" date="2025-09" db="UniProtKB">
        <authorList>
            <consortium name="Ensembl"/>
        </authorList>
    </citation>
    <scope>IDENTIFICATION</scope>
</reference>
<gene>
    <name evidence="11" type="primary">HDC</name>
</gene>
<dbReference type="PRINTS" id="PR00800">
    <property type="entry name" value="YHDCRBOXLASE"/>
</dbReference>
<evidence type="ECO:0000256" key="2">
    <source>
        <dbReference type="ARBA" id="ARBA00009533"/>
    </source>
</evidence>
<name>A0AAY4DUY6_9TELE</name>
<evidence type="ECO:0000313" key="11">
    <source>
        <dbReference type="Ensembl" id="ENSDCDP00010049213.1"/>
    </source>
</evidence>
<reference evidence="11" key="2">
    <citation type="submission" date="2025-08" db="UniProtKB">
        <authorList>
            <consortium name="Ensembl"/>
        </authorList>
    </citation>
    <scope>IDENTIFICATION</scope>
</reference>
<evidence type="ECO:0000256" key="4">
    <source>
        <dbReference type="ARBA" id="ARBA00012320"/>
    </source>
</evidence>
<sequence>MHAEEYRCRGKEVVDYITEYLTKIREKRVYPDVQPGYMRDLLPENAPTDAEDWETIFQDFETVVMPGMVHWQSPHMHAYFPALTSWPSLLGDMLADAINCLGFTWASSPACTELEMNVVDWLCKALGLPSYFLHYHPESKGGGILQSTVSECTLVSLLAARNDKILHLKELEADVDDSVINSRLIAYASDQLCATLGTTGVCSFDSLAEVGPVCKEGLWLHVDAAYAGSAFLCPELRGFLDGIEFADSFVFNPSKWMMVHFDCTAFWVKDKCKLQQTFSVDPLYLRHDNSGAIDFMHWQIPLSRRFRSLKLWFVMRSFGLKNLQTHIRHGGNTLTQELLQRLTKSGAMFLIPAAIHTKLIVRFTVTSQFTTQEDILRDWAIIQQTAATVLARDSIRQMEL</sequence>
<dbReference type="Gene3D" id="1.20.1340.10">
    <property type="entry name" value="dopa decarboxylase, N-terminal domain"/>
    <property type="match status" value="1"/>
</dbReference>
<keyword evidence="5" id="KW-0127">Catecholamine biosynthesis</keyword>
<comment type="subunit">
    <text evidence="3">Homodimer.</text>
</comment>
<comment type="cofactor">
    <cofactor evidence="1 10">
        <name>pyridoxal 5'-phosphate</name>
        <dbReference type="ChEBI" id="CHEBI:597326"/>
    </cofactor>
</comment>
<dbReference type="GeneTree" id="ENSGT00940000157938"/>
<evidence type="ECO:0000256" key="9">
    <source>
        <dbReference type="ARBA" id="ARBA00039946"/>
    </source>
</evidence>
<dbReference type="InterPro" id="IPR015424">
    <property type="entry name" value="PyrdxlP-dep_Trfase"/>
</dbReference>
<dbReference type="Gene3D" id="3.90.1150.10">
    <property type="entry name" value="Aspartate Aminotransferase, domain 1"/>
    <property type="match status" value="1"/>
</dbReference>
<dbReference type="InterPro" id="IPR021115">
    <property type="entry name" value="Pyridoxal-P_BS"/>
</dbReference>
<dbReference type="InterPro" id="IPR002129">
    <property type="entry name" value="PyrdxlP-dep_de-COase"/>
</dbReference>
<protein>
    <recommendedName>
        <fullName evidence="9">Histidine decarboxylase</fullName>
        <ecNumber evidence="4">4.1.1.22</ecNumber>
    </recommendedName>
</protein>
<reference evidence="11 12" key="1">
    <citation type="submission" date="2020-06" db="EMBL/GenBank/DDBJ databases">
        <authorList>
            <consortium name="Wellcome Sanger Institute Data Sharing"/>
        </authorList>
    </citation>
    <scope>NUCLEOTIDE SEQUENCE [LARGE SCALE GENOMIC DNA]</scope>
</reference>
<evidence type="ECO:0000256" key="1">
    <source>
        <dbReference type="ARBA" id="ARBA00001933"/>
    </source>
</evidence>
<evidence type="ECO:0000256" key="3">
    <source>
        <dbReference type="ARBA" id="ARBA00011738"/>
    </source>
</evidence>
<dbReference type="Gene3D" id="3.40.640.10">
    <property type="entry name" value="Type I PLP-dependent aspartate aminotransferase-like (Major domain)"/>
    <property type="match status" value="2"/>
</dbReference>
<evidence type="ECO:0000256" key="5">
    <source>
        <dbReference type="ARBA" id="ARBA00022584"/>
    </source>
</evidence>
<dbReference type="FunFam" id="1.20.1340.10:FF:000001">
    <property type="entry name" value="Histidine decarboxylase"/>
    <property type="match status" value="1"/>
</dbReference>
<dbReference type="InterPro" id="IPR015421">
    <property type="entry name" value="PyrdxlP-dep_Trfase_major"/>
</dbReference>
<keyword evidence="6" id="KW-0210">Decarboxylase</keyword>
<dbReference type="SUPFAM" id="SSF53383">
    <property type="entry name" value="PLP-dependent transferases"/>
    <property type="match status" value="1"/>
</dbReference>
<dbReference type="GO" id="GO:0006548">
    <property type="term" value="P:L-histidine catabolic process"/>
    <property type="evidence" value="ECO:0007669"/>
    <property type="project" value="TreeGrafter"/>
</dbReference>
<dbReference type="GO" id="GO:0004398">
    <property type="term" value="F:histidine decarboxylase activity"/>
    <property type="evidence" value="ECO:0007669"/>
    <property type="project" value="UniProtKB-EC"/>
</dbReference>
<evidence type="ECO:0000256" key="7">
    <source>
        <dbReference type="ARBA" id="ARBA00022898"/>
    </source>
</evidence>
<dbReference type="AlphaFoldDB" id="A0AAY4DUY6"/>
<dbReference type="PANTHER" id="PTHR11999">
    <property type="entry name" value="GROUP II PYRIDOXAL-5-PHOSPHATE DECARBOXYLASE"/>
    <property type="match status" value="1"/>
</dbReference>
<dbReference type="PROSITE" id="PS00392">
    <property type="entry name" value="DDC_GAD_HDC_YDC"/>
    <property type="match status" value="1"/>
</dbReference>
<dbReference type="Ensembl" id="ENSDCDT00010059587.1">
    <property type="protein sequence ID" value="ENSDCDP00010049213.1"/>
    <property type="gene ID" value="ENSDCDG00010028848.1"/>
</dbReference>
<keyword evidence="8 10" id="KW-0456">Lyase</keyword>
<evidence type="ECO:0000256" key="8">
    <source>
        <dbReference type="ARBA" id="ARBA00023239"/>
    </source>
</evidence>
<dbReference type="InterPro" id="IPR010977">
    <property type="entry name" value="Aromatic_deC"/>
</dbReference>
<organism evidence="11 12">
    <name type="scientific">Denticeps clupeoides</name>
    <name type="common">denticle herring</name>
    <dbReference type="NCBI Taxonomy" id="299321"/>
    <lineage>
        <taxon>Eukaryota</taxon>
        <taxon>Metazoa</taxon>
        <taxon>Chordata</taxon>
        <taxon>Craniata</taxon>
        <taxon>Vertebrata</taxon>
        <taxon>Euteleostomi</taxon>
        <taxon>Actinopterygii</taxon>
        <taxon>Neopterygii</taxon>
        <taxon>Teleostei</taxon>
        <taxon>Clupei</taxon>
        <taxon>Clupeiformes</taxon>
        <taxon>Denticipitoidei</taxon>
        <taxon>Denticipitidae</taxon>
        <taxon>Denticeps</taxon>
    </lineage>
</organism>
<dbReference type="GO" id="GO:0005737">
    <property type="term" value="C:cytoplasm"/>
    <property type="evidence" value="ECO:0007669"/>
    <property type="project" value="TreeGrafter"/>
</dbReference>
<dbReference type="GO" id="GO:0001694">
    <property type="term" value="P:histamine biosynthetic process"/>
    <property type="evidence" value="ECO:0007669"/>
    <property type="project" value="TreeGrafter"/>
</dbReference>
<evidence type="ECO:0000256" key="6">
    <source>
        <dbReference type="ARBA" id="ARBA00022793"/>
    </source>
</evidence>
<evidence type="ECO:0000313" key="12">
    <source>
        <dbReference type="Proteomes" id="UP000694580"/>
    </source>
</evidence>
<evidence type="ECO:0000256" key="10">
    <source>
        <dbReference type="RuleBase" id="RU000382"/>
    </source>
</evidence>
<dbReference type="GO" id="GO:0042423">
    <property type="term" value="P:catecholamine biosynthetic process"/>
    <property type="evidence" value="ECO:0007669"/>
    <property type="project" value="UniProtKB-KW"/>
</dbReference>
<dbReference type="Pfam" id="PF00282">
    <property type="entry name" value="Pyridoxal_deC"/>
    <property type="match status" value="2"/>
</dbReference>
<keyword evidence="12" id="KW-1185">Reference proteome</keyword>
<proteinExistence type="inferred from homology"/>
<dbReference type="InterPro" id="IPR015422">
    <property type="entry name" value="PyrdxlP-dep_Trfase_small"/>
</dbReference>
<comment type="similarity">
    <text evidence="2 10">Belongs to the group II decarboxylase family.</text>
</comment>
<dbReference type="Proteomes" id="UP000694580">
    <property type="component" value="Chromosome 16"/>
</dbReference>
<accession>A0AAY4DUY6</accession>
<keyword evidence="7 10" id="KW-0663">Pyridoxal phosphate</keyword>
<dbReference type="EC" id="4.1.1.22" evidence="4"/>
<dbReference type="PANTHER" id="PTHR11999:SF68">
    <property type="entry name" value="HISTIDINE DECARBOXYLASE"/>
    <property type="match status" value="1"/>
</dbReference>
<dbReference type="GO" id="GO:0030170">
    <property type="term" value="F:pyridoxal phosphate binding"/>
    <property type="evidence" value="ECO:0007669"/>
    <property type="project" value="InterPro"/>
</dbReference>